<keyword evidence="10 12" id="KW-0594">Phospholipid biosynthesis</keyword>
<protein>
    <recommendedName>
        <fullName evidence="12">Digeranylgeranylglyceryl phosphate synthase</fullName>
        <shortName evidence="12">DGGGP synthase</shortName>
        <shortName evidence="12">DGGGPS</shortName>
        <ecNumber evidence="12">2.5.1.42</ecNumber>
    </recommendedName>
    <alternativeName>
        <fullName evidence="12">(S)-2,3-di-O-geranylgeranylglyceryl phosphate synthase</fullName>
    </alternativeName>
    <alternativeName>
        <fullName evidence="12">Geranylgeranylglycerol-phosphate geranylgeranyltransferase</fullName>
    </alternativeName>
</protein>
<comment type="function">
    <text evidence="12">Prenyltransferase that catalyzes the transfer of the geranylgeranyl moiety of geranylgeranyl diphosphate (GGPP) to the C2 hydroxyl of (S)-3-O-geranylgeranylglyceryl phosphate (GGGP). This reaction is the second ether-bond-formation step in the biosynthesis of archaeal membrane lipids.</text>
</comment>
<dbReference type="GeneID" id="30679933"/>
<gene>
    <name evidence="13" type="ORF">EYM_02685</name>
</gene>
<dbReference type="Gene3D" id="1.10.357.140">
    <property type="entry name" value="UbiA prenyltransferase"/>
    <property type="match status" value="1"/>
</dbReference>
<accession>A0A0U3F9K6</accession>
<dbReference type="RefSeq" id="WP_168050169.1">
    <property type="nucleotide sequence ID" value="NZ_CP006867.1"/>
</dbReference>
<dbReference type="PATRIC" id="fig|940295.4.peg.523"/>
<feature type="transmembrane region" description="Helical" evidence="12">
    <location>
        <begin position="271"/>
        <end position="291"/>
    </location>
</feature>
<dbReference type="InterPro" id="IPR044878">
    <property type="entry name" value="UbiA_sf"/>
</dbReference>
<keyword evidence="14" id="KW-1185">Reference proteome</keyword>
<dbReference type="OrthoDB" id="19076at2157"/>
<dbReference type="GO" id="GO:0047295">
    <property type="term" value="F:geranylgeranylglycerol-phosphate geranylgeranyltransferase activity"/>
    <property type="evidence" value="ECO:0007669"/>
    <property type="project" value="UniProtKB-UniRule"/>
</dbReference>
<feature type="transmembrane region" description="Helical" evidence="12">
    <location>
        <begin position="39"/>
        <end position="56"/>
    </location>
</feature>
<dbReference type="GO" id="GO:0046474">
    <property type="term" value="P:glycerophospholipid biosynthetic process"/>
    <property type="evidence" value="ECO:0007669"/>
    <property type="project" value="UniProtKB-UniRule"/>
</dbReference>
<evidence type="ECO:0000256" key="1">
    <source>
        <dbReference type="ARBA" id="ARBA00004651"/>
    </source>
</evidence>
<keyword evidence="7 12" id="KW-1133">Transmembrane helix</keyword>
<dbReference type="STRING" id="940295.EYM_02685"/>
<dbReference type="CDD" id="cd13961">
    <property type="entry name" value="PT_UbiA_DGGGPS"/>
    <property type="match status" value="1"/>
</dbReference>
<dbReference type="GO" id="GO:0000287">
    <property type="term" value="F:magnesium ion binding"/>
    <property type="evidence" value="ECO:0007669"/>
    <property type="project" value="UniProtKB-UniRule"/>
</dbReference>
<keyword evidence="11 12" id="KW-1208">Phospholipid metabolism</keyword>
<dbReference type="Proteomes" id="UP000060778">
    <property type="component" value="Chromosome"/>
</dbReference>
<dbReference type="UniPathway" id="UPA00940"/>
<dbReference type="InterPro" id="IPR023547">
    <property type="entry name" value="DGGGP_synth"/>
</dbReference>
<dbReference type="GO" id="GO:0005886">
    <property type="term" value="C:plasma membrane"/>
    <property type="evidence" value="ECO:0007669"/>
    <property type="project" value="UniProtKB-SubCell"/>
</dbReference>
<feature type="transmembrane region" description="Helical" evidence="12">
    <location>
        <begin position="12"/>
        <end position="32"/>
    </location>
</feature>
<dbReference type="Gene3D" id="1.20.120.1780">
    <property type="entry name" value="UbiA prenyltransferase"/>
    <property type="match status" value="1"/>
</dbReference>
<dbReference type="PANTHER" id="PTHR42723:SF1">
    <property type="entry name" value="CHLOROPHYLL SYNTHASE, CHLOROPLASTIC"/>
    <property type="match status" value="1"/>
</dbReference>
<dbReference type="PANTHER" id="PTHR42723">
    <property type="entry name" value="CHLOROPHYLL SYNTHASE"/>
    <property type="match status" value="1"/>
</dbReference>
<name>A0A0U3F9K6_9CREN</name>
<dbReference type="Pfam" id="PF01040">
    <property type="entry name" value="UbiA"/>
    <property type="match status" value="1"/>
</dbReference>
<comment type="similarity">
    <text evidence="12">Belongs to the UbiA prenyltransferase family. DGGGP synthase subfamily.</text>
</comment>
<evidence type="ECO:0000313" key="14">
    <source>
        <dbReference type="Proteomes" id="UP000060778"/>
    </source>
</evidence>
<evidence type="ECO:0000256" key="5">
    <source>
        <dbReference type="ARBA" id="ARBA00022692"/>
    </source>
</evidence>
<evidence type="ECO:0000256" key="12">
    <source>
        <dbReference type="HAMAP-Rule" id="MF_01286"/>
    </source>
</evidence>
<evidence type="ECO:0000313" key="13">
    <source>
        <dbReference type="EMBL" id="ALU12345.1"/>
    </source>
</evidence>
<keyword evidence="5 12" id="KW-0812">Transmembrane</keyword>
<dbReference type="KEGG" id="iis:EYM_02685"/>
<feature type="transmembrane region" description="Helical" evidence="12">
    <location>
        <begin position="160"/>
        <end position="180"/>
    </location>
</feature>
<keyword evidence="6 12" id="KW-0460">Magnesium</keyword>
<feature type="transmembrane region" description="Helical" evidence="12">
    <location>
        <begin position="206"/>
        <end position="227"/>
    </location>
</feature>
<feature type="transmembrane region" description="Helical" evidence="12">
    <location>
        <begin position="233"/>
        <end position="250"/>
    </location>
</feature>
<evidence type="ECO:0000256" key="6">
    <source>
        <dbReference type="ARBA" id="ARBA00022842"/>
    </source>
</evidence>
<evidence type="ECO:0000256" key="2">
    <source>
        <dbReference type="ARBA" id="ARBA00022475"/>
    </source>
</evidence>
<dbReference type="InterPro" id="IPR000537">
    <property type="entry name" value="UbiA_prenyltransferase"/>
</dbReference>
<proteinExistence type="inferred from homology"/>
<dbReference type="EMBL" id="CP006867">
    <property type="protein sequence ID" value="ALU12345.1"/>
    <property type="molecule type" value="Genomic_DNA"/>
</dbReference>
<comment type="cofactor">
    <cofactor evidence="12">
        <name>Mg(2+)</name>
        <dbReference type="ChEBI" id="CHEBI:18420"/>
    </cofactor>
</comment>
<feature type="transmembrane region" description="Helical" evidence="12">
    <location>
        <begin position="128"/>
        <end position="148"/>
    </location>
</feature>
<evidence type="ECO:0000256" key="4">
    <source>
        <dbReference type="ARBA" id="ARBA00022679"/>
    </source>
</evidence>
<evidence type="ECO:0000256" key="8">
    <source>
        <dbReference type="ARBA" id="ARBA00023098"/>
    </source>
</evidence>
<evidence type="ECO:0000256" key="7">
    <source>
        <dbReference type="ARBA" id="ARBA00022989"/>
    </source>
</evidence>
<dbReference type="AlphaFoldDB" id="A0A0U3F9K6"/>
<keyword evidence="2 12" id="KW-1003">Cell membrane</keyword>
<evidence type="ECO:0000256" key="11">
    <source>
        <dbReference type="ARBA" id="ARBA00023264"/>
    </source>
</evidence>
<feature type="transmembrane region" description="Helical" evidence="12">
    <location>
        <begin position="88"/>
        <end position="116"/>
    </location>
</feature>
<evidence type="ECO:0000256" key="9">
    <source>
        <dbReference type="ARBA" id="ARBA00023136"/>
    </source>
</evidence>
<evidence type="ECO:0000256" key="3">
    <source>
        <dbReference type="ARBA" id="ARBA00022516"/>
    </source>
</evidence>
<keyword evidence="4 12" id="KW-0808">Transferase</keyword>
<dbReference type="InterPro" id="IPR050475">
    <property type="entry name" value="Prenyltransferase_related"/>
</dbReference>
<dbReference type="EC" id="2.5.1.42" evidence="12"/>
<evidence type="ECO:0000256" key="10">
    <source>
        <dbReference type="ARBA" id="ARBA00023209"/>
    </source>
</evidence>
<comment type="catalytic activity">
    <reaction evidence="12">
        <text>sn-3-O-(geranylgeranyl)glycerol 1-phosphate + (2E,6E,10E)-geranylgeranyl diphosphate = 2,3-bis-O-(geranylgeranyl)-sn-glycerol 1-phosphate + diphosphate</text>
        <dbReference type="Rhea" id="RHEA:18109"/>
        <dbReference type="ChEBI" id="CHEBI:33019"/>
        <dbReference type="ChEBI" id="CHEBI:57677"/>
        <dbReference type="ChEBI" id="CHEBI:58756"/>
        <dbReference type="ChEBI" id="CHEBI:58837"/>
        <dbReference type="EC" id="2.5.1.42"/>
    </reaction>
</comment>
<sequence>MIEKVKAYGELFRVHNLLGTALGVLAGALLVGTELNLQVIVAIASAVSIAAAGYAINDYFDVEIDRINKPERPLPSGRISPQAAYNSALLLFVIGSLLPLVVGPITTAFAIANAVLMYHYSKTLKRKGFIGNLTVAFSTSATIFYGALAVLEKLGKLDEIFYIIPVVVLTFTLTLAREVVKGIEDYYGDKENSVKTLAVLMGPKKAALAALLLTVSCIPLIALSYMWTRLGTIFLALTSTGALLSIFSIVKVLRSNDPISEAAKARRITKIAMFLGIMAILLDRLLSLAFFRY</sequence>
<reference evidence="13 14" key="1">
    <citation type="submission" date="2013-11" db="EMBL/GenBank/DDBJ databases">
        <title>Comparative genomics of Ignicoccus.</title>
        <authorList>
            <person name="Podar M."/>
        </authorList>
    </citation>
    <scope>NUCLEOTIDE SEQUENCE [LARGE SCALE GENOMIC DNA]</scope>
    <source>
        <strain evidence="13 14">DSM 13165</strain>
    </source>
</reference>
<keyword evidence="9 12" id="KW-0472">Membrane</keyword>
<comment type="subcellular location">
    <subcellularLocation>
        <location evidence="1 12">Cell membrane</location>
        <topology evidence="1 12">Multi-pass membrane protein</topology>
    </subcellularLocation>
</comment>
<organism evidence="13 14">
    <name type="scientific">Ignicoccus islandicus DSM 13165</name>
    <dbReference type="NCBI Taxonomy" id="940295"/>
    <lineage>
        <taxon>Archaea</taxon>
        <taxon>Thermoproteota</taxon>
        <taxon>Thermoprotei</taxon>
        <taxon>Desulfurococcales</taxon>
        <taxon>Desulfurococcaceae</taxon>
        <taxon>Ignicoccus</taxon>
    </lineage>
</organism>
<keyword evidence="8 12" id="KW-0443">Lipid metabolism</keyword>
<keyword evidence="3 12" id="KW-0444">Lipid biosynthesis</keyword>
<comment type="pathway">
    <text evidence="12">Membrane lipid metabolism; glycerophospholipid metabolism.</text>
</comment>
<dbReference type="HAMAP" id="MF_01286">
    <property type="entry name" value="DGGGP_synth"/>
    <property type="match status" value="1"/>
</dbReference>